<dbReference type="EMBL" id="CP034346">
    <property type="protein sequence ID" value="AZS13978.1"/>
    <property type="molecule type" value="Genomic_DNA"/>
</dbReference>
<dbReference type="SUPFAM" id="SSF52540">
    <property type="entry name" value="P-loop containing nucleoside triphosphate hydrolases"/>
    <property type="match status" value="1"/>
</dbReference>
<dbReference type="SUPFAM" id="SSF52980">
    <property type="entry name" value="Restriction endonuclease-like"/>
    <property type="match status" value="1"/>
</dbReference>
<dbReference type="KEGG" id="plut:EI981_05605"/>
<keyword evidence="3" id="KW-0255">Endonuclease</keyword>
<evidence type="ECO:0000313" key="4">
    <source>
        <dbReference type="Proteomes" id="UP000270678"/>
    </source>
</evidence>
<reference evidence="4" key="1">
    <citation type="submission" date="2018-12" db="EMBL/GenBank/DDBJ databases">
        <title>Complete genome sequence of Paenibacillus sp. MBLB1234.</title>
        <authorList>
            <person name="Nam Y.-D."/>
            <person name="Kang J."/>
            <person name="Chung W.-H."/>
            <person name="Park Y.S."/>
        </authorList>
    </citation>
    <scope>NUCLEOTIDE SEQUENCE [LARGE SCALE GENOMIC DNA]</scope>
    <source>
        <strain evidence="4">MBLB1234</strain>
    </source>
</reference>
<dbReference type="InterPro" id="IPR049052">
    <property type="entry name" value="nSTAND1"/>
</dbReference>
<dbReference type="RefSeq" id="WP_126996185.1">
    <property type="nucleotide sequence ID" value="NZ_CP034346.1"/>
</dbReference>
<dbReference type="Pfam" id="PF04471">
    <property type="entry name" value="Mrr_cat"/>
    <property type="match status" value="1"/>
</dbReference>
<dbReference type="InterPro" id="IPR011335">
    <property type="entry name" value="Restrct_endonuc-II-like"/>
</dbReference>
<proteinExistence type="predicted"/>
<keyword evidence="3" id="KW-0540">Nuclease</keyword>
<evidence type="ECO:0000259" key="1">
    <source>
        <dbReference type="Pfam" id="PF04471"/>
    </source>
</evidence>
<feature type="domain" description="Novel STAND NTPase 1" evidence="2">
    <location>
        <begin position="251"/>
        <end position="486"/>
    </location>
</feature>
<sequence length="916" mass="107491">MYKKEFKIIFNEEDNRIKQGEYFEDIVAKILKSQRYIVKQRVNFTGMEIDLIAKHNDRNNEEIYVECKAKEKLSSNDIKSFVFNTTFKKMHYGYFISTVEFGHQVAGLIDEIENNSEYKNLYFFGPEKIIEFLEESNEIVKDNNKNFTESVAKMILSHTYFGVYKLYLFSGGTFSTKFCVTNSCNEIVNDLDIITKLQSYIPEISDLEFVDYSNEEELEKLNSANISNFEATMLETVAEVKRSEEWFDYLPTSSKHFIGRKDILMKYEEFIESIKSKKSDKRVFYIEGKSGWGKSSLVSAIRDKSKTKKFRNSEFIFAVDTRSASTNNFIALAFRKMIESASDEGFLGSGHSKNQINILSSYDILGSESIKTLFQFLEENNKYLILIFDQFEDIFRKESIFKVFYKFLLDINNFRTNIIVGFSWKSEIAVPIQHEAYHLWQVLKSETFSIDMREFDSKEVNGVINQLQNSIEFKLDSNIKRRIMESSQGFPWLTKKLCIHTFNEFSKNVSIDELLEQELNIKTLFDKDLETVNVNELKALRYIAKRAFDGNMFDATEIDEVIDNITLTSLINKRLVIRSGAKYNIYWDIFRDYLVSNEIPLIGESYILRIRPSVCFEVFSDFQINESIEFEELRHRYVGRYTDKTLYNILRQLLDIGLLTKEETAYRVNKNIESVDKTEFIDYLSKKFERYTPYLKLVSSTDEVNSIQQILLILQDTFKGVELRNSTWEIYTKTFISWISYIGLKGIEDIEMYSFDTILSNKLPSRKSKNQMLTFTPQKPIRDDIEVFLEVINNKDKIDIKSKNKFLYDLSAIGVLHYWKDDVILTKIGIQLSMIKSKDELLSAFSNLASNMDKIKRAIELITDNNITNIKEFRTHAFELVEHINSDIYRKQTLGKIFNWAIFITENRRGIFTEIN</sequence>
<feature type="domain" description="Restriction endonuclease type IV Mrr" evidence="1">
    <location>
        <begin position="20"/>
        <end position="110"/>
    </location>
</feature>
<dbReference type="GO" id="GO:0004519">
    <property type="term" value="F:endonuclease activity"/>
    <property type="evidence" value="ECO:0007669"/>
    <property type="project" value="UniProtKB-KW"/>
</dbReference>
<protein>
    <submittedName>
        <fullName evidence="3">Restriction endonuclease</fullName>
    </submittedName>
</protein>
<dbReference type="AlphaFoldDB" id="A0A3Q9I952"/>
<organism evidence="3 4">
    <name type="scientific">Paenibacillus lutimineralis</name>
    <dbReference type="NCBI Taxonomy" id="2707005"/>
    <lineage>
        <taxon>Bacteria</taxon>
        <taxon>Bacillati</taxon>
        <taxon>Bacillota</taxon>
        <taxon>Bacilli</taxon>
        <taxon>Bacillales</taxon>
        <taxon>Paenibacillaceae</taxon>
        <taxon>Paenibacillus</taxon>
    </lineage>
</organism>
<dbReference type="InterPro" id="IPR027417">
    <property type="entry name" value="P-loop_NTPase"/>
</dbReference>
<dbReference type="GO" id="GO:0003677">
    <property type="term" value="F:DNA binding"/>
    <property type="evidence" value="ECO:0007669"/>
    <property type="project" value="InterPro"/>
</dbReference>
<dbReference type="Proteomes" id="UP000270678">
    <property type="component" value="Chromosome"/>
</dbReference>
<dbReference type="Gene3D" id="3.40.50.300">
    <property type="entry name" value="P-loop containing nucleotide triphosphate hydrolases"/>
    <property type="match status" value="1"/>
</dbReference>
<gene>
    <name evidence="3" type="ORF">EI981_05605</name>
</gene>
<evidence type="ECO:0000313" key="3">
    <source>
        <dbReference type="EMBL" id="AZS13978.1"/>
    </source>
</evidence>
<dbReference type="Pfam" id="PF20703">
    <property type="entry name" value="nSTAND1"/>
    <property type="match status" value="1"/>
</dbReference>
<dbReference type="InterPro" id="IPR007560">
    <property type="entry name" value="Restrct_endonuc_IV_Mrr"/>
</dbReference>
<accession>A0A3Q9I952</accession>
<dbReference type="OrthoDB" id="7822037at2"/>
<keyword evidence="4" id="KW-1185">Reference proteome</keyword>
<dbReference type="GO" id="GO:0009307">
    <property type="term" value="P:DNA restriction-modification system"/>
    <property type="evidence" value="ECO:0007669"/>
    <property type="project" value="InterPro"/>
</dbReference>
<evidence type="ECO:0000259" key="2">
    <source>
        <dbReference type="Pfam" id="PF20703"/>
    </source>
</evidence>
<keyword evidence="3" id="KW-0378">Hydrolase</keyword>
<name>A0A3Q9I952_9BACL</name>